<protein>
    <recommendedName>
        <fullName evidence="3">Lipoprotein</fullName>
    </recommendedName>
</protein>
<evidence type="ECO:0000313" key="2">
    <source>
        <dbReference type="Proteomes" id="UP000425960"/>
    </source>
</evidence>
<accession>A0A5K7ZCK1</accession>
<gene>
    <name evidence="1" type="ORF">DSCO28_02880</name>
</gene>
<proteinExistence type="predicted"/>
<reference evidence="1 2" key="1">
    <citation type="submission" date="2019-11" db="EMBL/GenBank/DDBJ databases">
        <title>Comparative genomics of hydrocarbon-degrading Desulfosarcina strains.</title>
        <authorList>
            <person name="Watanabe M."/>
            <person name="Kojima H."/>
            <person name="Fukui M."/>
        </authorList>
    </citation>
    <scope>NUCLEOTIDE SEQUENCE [LARGE SCALE GENOMIC DNA]</scope>
    <source>
        <strain evidence="1 2">28bB2T</strain>
    </source>
</reference>
<dbReference type="KEGG" id="dov:DSCO28_02880"/>
<dbReference type="Proteomes" id="UP000425960">
    <property type="component" value="Chromosome"/>
</dbReference>
<organism evidence="1 2">
    <name type="scientific">Desulfosarcina ovata subsp. sediminis</name>
    <dbReference type="NCBI Taxonomy" id="885957"/>
    <lineage>
        <taxon>Bacteria</taxon>
        <taxon>Pseudomonadati</taxon>
        <taxon>Thermodesulfobacteriota</taxon>
        <taxon>Desulfobacteria</taxon>
        <taxon>Desulfobacterales</taxon>
        <taxon>Desulfosarcinaceae</taxon>
        <taxon>Desulfosarcina</taxon>
    </lineage>
</organism>
<evidence type="ECO:0000313" key="1">
    <source>
        <dbReference type="EMBL" id="BBO79722.1"/>
    </source>
</evidence>
<dbReference type="RefSeq" id="WP_155320850.1">
    <property type="nucleotide sequence ID" value="NZ_AP021876.1"/>
</dbReference>
<dbReference type="EMBL" id="AP021876">
    <property type="protein sequence ID" value="BBO79722.1"/>
    <property type="molecule type" value="Genomic_DNA"/>
</dbReference>
<dbReference type="PROSITE" id="PS51257">
    <property type="entry name" value="PROKAR_LIPOPROTEIN"/>
    <property type="match status" value="1"/>
</dbReference>
<evidence type="ECO:0008006" key="3">
    <source>
        <dbReference type="Google" id="ProtNLM"/>
    </source>
</evidence>
<sequence length="114" mass="12647">MPFFKWSSVVLISMVIFLGCGLKEGVIQKDSQSYLLFTGNTQSAVAYIDDFNPINLTKKINSASENNGHTKYNKETLYEISPGKHKVIVKKDGNVIVERVLLLSGGITKEINIP</sequence>
<dbReference type="AlphaFoldDB" id="A0A5K7ZCK1"/>
<name>A0A5K7ZCK1_9BACT</name>